<comment type="caution">
    <text evidence="2">The sequence shown here is derived from an EMBL/GenBank/DDBJ whole genome shotgun (WGS) entry which is preliminary data.</text>
</comment>
<gene>
    <name evidence="2" type="ORF">ADS79_27860</name>
    <name evidence="1" type="ORF">BRE01_68360</name>
</gene>
<dbReference type="EMBL" id="BJON01000049">
    <property type="protein sequence ID" value="GED73134.1"/>
    <property type="molecule type" value="Genomic_DNA"/>
</dbReference>
<evidence type="ECO:0000313" key="3">
    <source>
        <dbReference type="Proteomes" id="UP000036834"/>
    </source>
</evidence>
<evidence type="ECO:0000313" key="2">
    <source>
        <dbReference type="EMBL" id="KNB69669.1"/>
    </source>
</evidence>
<name>A0A0K9YLU6_9BACL</name>
<dbReference type="Proteomes" id="UP000319578">
    <property type="component" value="Unassembled WGS sequence"/>
</dbReference>
<protein>
    <submittedName>
        <fullName evidence="2">Uncharacterized protein</fullName>
    </submittedName>
</protein>
<organism evidence="2 3">
    <name type="scientific">Brevibacillus reuszeri</name>
    <dbReference type="NCBI Taxonomy" id="54915"/>
    <lineage>
        <taxon>Bacteria</taxon>
        <taxon>Bacillati</taxon>
        <taxon>Bacillota</taxon>
        <taxon>Bacilli</taxon>
        <taxon>Bacillales</taxon>
        <taxon>Paenibacillaceae</taxon>
        <taxon>Brevibacillus</taxon>
    </lineage>
</organism>
<reference evidence="1 4" key="3">
    <citation type="submission" date="2019-06" db="EMBL/GenBank/DDBJ databases">
        <title>Whole genome shotgun sequence of Brevibacillus reuszeri NBRC 15719.</title>
        <authorList>
            <person name="Hosoyama A."/>
            <person name="Uohara A."/>
            <person name="Ohji S."/>
            <person name="Ichikawa N."/>
        </authorList>
    </citation>
    <scope>NUCLEOTIDE SEQUENCE [LARGE SCALE GENOMIC DNA]</scope>
    <source>
        <strain evidence="1 4">NBRC 15719</strain>
    </source>
</reference>
<evidence type="ECO:0000313" key="4">
    <source>
        <dbReference type="Proteomes" id="UP000319578"/>
    </source>
</evidence>
<dbReference type="EMBL" id="LGIQ01000011">
    <property type="protein sequence ID" value="KNB69669.1"/>
    <property type="molecule type" value="Genomic_DNA"/>
</dbReference>
<dbReference type="PATRIC" id="fig|54915.3.peg.4767"/>
<dbReference type="Proteomes" id="UP000036834">
    <property type="component" value="Unassembled WGS sequence"/>
</dbReference>
<sequence length="214" mass="24521">MKDKLIEKVCETCPATQWGKKSFCSVHNLHVGKIEICSEWDKYLIENQGLLEQGGQLAFINLEPALEVVQKVEEEIKDYHWMVKEIDRLAKEIYNAIASNPAIQQKLVATYGDAAGMPNGKGLRLSTMTIPEERYEKQIERMKTLENKVRQINDFAIGLGDSKHRTVLECMMDGMRMNSIARHVGVSRQRLNEIKRDLVNRLARELYSEELLGS</sequence>
<dbReference type="OrthoDB" id="8910390at2"/>
<dbReference type="STRING" id="54915.ADS79_27860"/>
<reference evidence="2" key="2">
    <citation type="submission" date="2015-07" db="EMBL/GenBank/DDBJ databases">
        <title>MeaNS - Measles Nucleotide Surveillance Program.</title>
        <authorList>
            <person name="Tran T."/>
            <person name="Druce J."/>
        </authorList>
    </citation>
    <scope>NUCLEOTIDE SEQUENCE</scope>
    <source>
        <strain evidence="2">DSM 9887</strain>
    </source>
</reference>
<keyword evidence="4" id="KW-1185">Reference proteome</keyword>
<reference evidence="3" key="1">
    <citation type="submission" date="2015-07" db="EMBL/GenBank/DDBJ databases">
        <title>Genome sequencing project for genomic taxonomy and phylogenomics of Bacillus-like bacteria.</title>
        <authorList>
            <person name="Liu B."/>
            <person name="Wang J."/>
            <person name="Zhu Y."/>
            <person name="Liu G."/>
            <person name="Chen Q."/>
            <person name="Chen Z."/>
            <person name="Lan J."/>
            <person name="Che J."/>
            <person name="Ge C."/>
            <person name="Shi H."/>
            <person name="Pan Z."/>
            <person name="Liu X."/>
        </authorList>
    </citation>
    <scope>NUCLEOTIDE SEQUENCE [LARGE SCALE GENOMIC DNA]</scope>
    <source>
        <strain evidence="3">DSM 9887</strain>
    </source>
</reference>
<dbReference type="AlphaFoldDB" id="A0A0K9YLU6"/>
<evidence type="ECO:0000313" key="1">
    <source>
        <dbReference type="EMBL" id="GED73134.1"/>
    </source>
</evidence>
<accession>A0A0K9YLU6</accession>
<dbReference type="RefSeq" id="WP_049741699.1">
    <property type="nucleotide sequence ID" value="NZ_BJON01000049.1"/>
</dbReference>
<proteinExistence type="predicted"/>